<evidence type="ECO:0000259" key="1">
    <source>
        <dbReference type="Pfam" id="PF04986"/>
    </source>
</evidence>
<accession>A0A7U4QJY7</accession>
<reference evidence="2 3" key="1">
    <citation type="submission" date="2015-10" db="EMBL/GenBank/DDBJ databases">
        <title>Candidatus Desulfofervidus auxilii, a hydrogenotrophic sulfate-reducing bacterium involved in the thermophilic anaerobic oxidation of methane.</title>
        <authorList>
            <person name="Krukenberg V."/>
            <person name="Richter M."/>
            <person name="Wegener G."/>
        </authorList>
    </citation>
    <scope>NUCLEOTIDE SEQUENCE [LARGE SCALE GENOMIC DNA]</scope>
    <source>
        <strain evidence="2 3">HS1</strain>
    </source>
</reference>
<dbReference type="GO" id="GO:0004803">
    <property type="term" value="F:transposase activity"/>
    <property type="evidence" value="ECO:0007669"/>
    <property type="project" value="InterPro"/>
</dbReference>
<dbReference type="Pfam" id="PF04986">
    <property type="entry name" value="Y2_Tnp"/>
    <property type="match status" value="1"/>
</dbReference>
<dbReference type="PANTHER" id="PTHR37023:SF1">
    <property type="entry name" value="ISSOD25 TRANSPOSASE TNPA_ISSOD25"/>
    <property type="match status" value="1"/>
</dbReference>
<dbReference type="PANTHER" id="PTHR37023">
    <property type="entry name" value="TRANSPOSASE"/>
    <property type="match status" value="1"/>
</dbReference>
<gene>
    <name evidence="2" type="ORF">HS1_000925</name>
</gene>
<dbReference type="Proteomes" id="UP000070560">
    <property type="component" value="Chromosome"/>
</dbReference>
<dbReference type="AlphaFoldDB" id="A0A7U4QJY7"/>
<dbReference type="GO" id="GO:0006313">
    <property type="term" value="P:DNA transposition"/>
    <property type="evidence" value="ECO:0007669"/>
    <property type="project" value="InterPro"/>
</dbReference>
<proteinExistence type="predicted"/>
<sequence>MQYFHVVFTIPDKINPLALRNQRVIYNILFRSVAETLTELSRDQKHLGAQIGFIGILHTWGQNLMDHPHIHCIVTGGGLSPDGDKWVSCRKGFFLSVRVMFRLFRGKFLDYLRKSYDSQELIFPGNISHLQESEAFKEFLKGFYSQEWADFCFMYCLIGL</sequence>
<feature type="domain" description="Transposase IS801/IS1294" evidence="1">
    <location>
        <begin position="52"/>
        <end position="149"/>
    </location>
</feature>
<organism evidence="2 3">
    <name type="scientific">Desulfofervidus auxilii</name>
    <dbReference type="NCBI Taxonomy" id="1621989"/>
    <lineage>
        <taxon>Bacteria</taxon>
        <taxon>Pseudomonadati</taxon>
        <taxon>Thermodesulfobacteriota</taxon>
        <taxon>Candidatus Desulfofervidia</taxon>
        <taxon>Candidatus Desulfofervidales</taxon>
        <taxon>Candidatus Desulfofervidaceae</taxon>
        <taxon>Candidatus Desulfofervidus</taxon>
    </lineage>
</organism>
<evidence type="ECO:0000313" key="3">
    <source>
        <dbReference type="Proteomes" id="UP000070560"/>
    </source>
</evidence>
<name>A0A7U4QJY7_DESA2</name>
<dbReference type="InterPro" id="IPR007069">
    <property type="entry name" value="Transposase_32"/>
</dbReference>
<dbReference type="EMBL" id="CP013015">
    <property type="protein sequence ID" value="AMM40729.1"/>
    <property type="molecule type" value="Genomic_DNA"/>
</dbReference>
<keyword evidence="3" id="KW-1185">Reference proteome</keyword>
<protein>
    <submittedName>
        <fullName evidence="2">Transposase</fullName>
    </submittedName>
</protein>
<dbReference type="KEGG" id="daw:HS1_000925"/>
<dbReference type="GO" id="GO:0003677">
    <property type="term" value="F:DNA binding"/>
    <property type="evidence" value="ECO:0007669"/>
    <property type="project" value="InterPro"/>
</dbReference>
<evidence type="ECO:0000313" key="2">
    <source>
        <dbReference type="EMBL" id="AMM40729.1"/>
    </source>
</evidence>